<dbReference type="Gene3D" id="3.60.20.10">
    <property type="entry name" value="Glutamine Phosphoribosylpyrophosphate, subunit 1, domain 1"/>
    <property type="match status" value="2"/>
</dbReference>
<evidence type="ECO:0000313" key="2">
    <source>
        <dbReference type="EMBL" id="CAI9101429.1"/>
    </source>
</evidence>
<protein>
    <submittedName>
        <fullName evidence="2">OLC1v1038759C1</fullName>
    </submittedName>
</protein>
<gene>
    <name evidence="2" type="ORF">OLC1_LOCUS11018</name>
</gene>
<accession>A0AAV1D0P7</accession>
<dbReference type="Proteomes" id="UP001161247">
    <property type="component" value="Chromosome 4"/>
</dbReference>
<proteinExistence type="predicted"/>
<sequence>MPQNVIDINSCMIVTTSGKLVDSELLLKDLKMKCLLWERDKRRRISVVEASQMMVNILAYRSEVGLIAGWDDETGAELYRVDGMGVVMKGTRFASGSGMKMAYSNLESYGGCSNWDYSMALKAIMHVANRTRKGQVDLGSPAPGNHGEDYASVYHVGPSGWELLCGGEMDVNECLPFFGFRKSKGNGELASAKRRDPNMDEHASMDLGFIPKFAFGGGLTFKVKKNCQRKRAKLNDDRQSTEEEEPFSTVATPAVGRKNYNKDIVYAEDDGTGKPLLTLGCLTMIPCYSPHFHAGGEIVNAESIRQDHLIAGLRRAWIAFYKNNHFLDDLGPPSFAFHYKEGGLLLAVNHPRVTKDRNTQGSPSDLSELPQNLTVLNTHTLATISGKLAESELLLKDLKLKCQDNGRSISVAEASTLMADILAHRSEVGLIAGWDDEKGAELYRVDGMGVVMKGTRFASGSGLQRGYCNMEDYGGCSNWDVSKAARAIVHIANRTRKGQDESFCRAPGNHGEDFASVYLIGPSGYEMLYGGQLDVNECLLNWGFRKCLGNGEYVF</sequence>
<dbReference type="GO" id="GO:0051603">
    <property type="term" value="P:proteolysis involved in protein catabolic process"/>
    <property type="evidence" value="ECO:0007669"/>
    <property type="project" value="InterPro"/>
</dbReference>
<dbReference type="InterPro" id="IPR029055">
    <property type="entry name" value="Ntn_hydrolases_N"/>
</dbReference>
<keyword evidence="1" id="KW-0647">Proteasome</keyword>
<dbReference type="GO" id="GO:0005839">
    <property type="term" value="C:proteasome core complex"/>
    <property type="evidence" value="ECO:0007669"/>
    <property type="project" value="InterPro"/>
</dbReference>
<dbReference type="SUPFAM" id="SSF56235">
    <property type="entry name" value="N-terminal nucleophile aminohydrolases (Ntn hydrolases)"/>
    <property type="match status" value="2"/>
</dbReference>
<organism evidence="2 3">
    <name type="scientific">Oldenlandia corymbosa var. corymbosa</name>
    <dbReference type="NCBI Taxonomy" id="529605"/>
    <lineage>
        <taxon>Eukaryota</taxon>
        <taxon>Viridiplantae</taxon>
        <taxon>Streptophyta</taxon>
        <taxon>Embryophyta</taxon>
        <taxon>Tracheophyta</taxon>
        <taxon>Spermatophyta</taxon>
        <taxon>Magnoliopsida</taxon>
        <taxon>eudicotyledons</taxon>
        <taxon>Gunneridae</taxon>
        <taxon>Pentapetalae</taxon>
        <taxon>asterids</taxon>
        <taxon>lamiids</taxon>
        <taxon>Gentianales</taxon>
        <taxon>Rubiaceae</taxon>
        <taxon>Rubioideae</taxon>
        <taxon>Spermacoceae</taxon>
        <taxon>Hedyotis-Oldenlandia complex</taxon>
        <taxon>Oldenlandia</taxon>
    </lineage>
</organism>
<keyword evidence="3" id="KW-1185">Reference proteome</keyword>
<evidence type="ECO:0000313" key="3">
    <source>
        <dbReference type="Proteomes" id="UP001161247"/>
    </source>
</evidence>
<dbReference type="Pfam" id="PF00227">
    <property type="entry name" value="Proteasome"/>
    <property type="match status" value="2"/>
</dbReference>
<dbReference type="PANTHER" id="PTHR11599">
    <property type="entry name" value="PROTEASOME SUBUNIT ALPHA/BETA"/>
    <property type="match status" value="1"/>
</dbReference>
<evidence type="ECO:0000256" key="1">
    <source>
        <dbReference type="ARBA" id="ARBA00022942"/>
    </source>
</evidence>
<dbReference type="InterPro" id="IPR050115">
    <property type="entry name" value="Proteasome_alpha"/>
</dbReference>
<name>A0AAV1D0P7_OLDCO</name>
<dbReference type="AlphaFoldDB" id="A0AAV1D0P7"/>
<dbReference type="EMBL" id="OX459121">
    <property type="protein sequence ID" value="CAI9101429.1"/>
    <property type="molecule type" value="Genomic_DNA"/>
</dbReference>
<dbReference type="InterPro" id="IPR001353">
    <property type="entry name" value="Proteasome_sua/b"/>
</dbReference>
<reference evidence="2" key="1">
    <citation type="submission" date="2023-03" db="EMBL/GenBank/DDBJ databases">
        <authorList>
            <person name="Julca I."/>
        </authorList>
    </citation>
    <scope>NUCLEOTIDE SEQUENCE</scope>
</reference>